<dbReference type="SUPFAM" id="SSF52047">
    <property type="entry name" value="RNI-like"/>
    <property type="match status" value="1"/>
</dbReference>
<accession>A0A5M3N7N2</accession>
<comment type="caution">
    <text evidence="1">The sequence shown here is derived from an EMBL/GenBank/DDBJ whole genome shotgun (WGS) entry which is preliminary data.</text>
</comment>
<dbReference type="KEGG" id="cput:CONPUDRAFT_161869"/>
<evidence type="ECO:0008006" key="3">
    <source>
        <dbReference type="Google" id="ProtNLM"/>
    </source>
</evidence>
<sequence>MMLTSTRSPVMSLPAEVLLIIFEAASRQSSPRSTYDLDTEVTADTERGDISPDAVQLAFVCRAWMDVIALKPVFWKSLKIAIDGPTFVPSVIKTFFTASRDQLIDLSIAPLDKDSYTLTQAQEQERMDFIMEHVTPHLGRFAKLCIFAFCRSTILHTARFLDGANLTHLSTLHLVSKKTDEHGCLLIPRLTLAALSKLHIDAESFVDLILENDTSWGDDSTLLDLHLTRFSPNSSVGGELEVLSLVEALGQLSEIRDLSLIIEDVKFSYHGDETTNVTVKDVQRLELHSLDGSFVPLICDSIRSPVLEHVHISRCTISPEWRLHSRMRMPGQTLRLTGVESSTSLLCLIQDFQGRKLVVEDCPGFDDWVLGAMAFSLEGHFACPSLTRLEITGTTFSADALRRMCLMRQADAPIEELHVSGGPTIHRDWRMWFEMYIMEFSWKPKMDDAERW</sequence>
<dbReference type="EMBL" id="JH711573">
    <property type="protein sequence ID" value="EIW87298.1"/>
    <property type="molecule type" value="Genomic_DNA"/>
</dbReference>
<keyword evidence="2" id="KW-1185">Reference proteome</keyword>
<dbReference type="AlphaFoldDB" id="A0A5M3N7N2"/>
<dbReference type="RefSeq" id="XP_007763832.1">
    <property type="nucleotide sequence ID" value="XM_007765642.1"/>
</dbReference>
<dbReference type="GeneID" id="19204609"/>
<evidence type="ECO:0000313" key="1">
    <source>
        <dbReference type="EMBL" id="EIW87298.1"/>
    </source>
</evidence>
<dbReference type="Proteomes" id="UP000053558">
    <property type="component" value="Unassembled WGS sequence"/>
</dbReference>
<name>A0A5M3N7N2_CONPW</name>
<proteinExistence type="predicted"/>
<organism evidence="1 2">
    <name type="scientific">Coniophora puteana (strain RWD-64-598)</name>
    <name type="common">Brown rot fungus</name>
    <dbReference type="NCBI Taxonomy" id="741705"/>
    <lineage>
        <taxon>Eukaryota</taxon>
        <taxon>Fungi</taxon>
        <taxon>Dikarya</taxon>
        <taxon>Basidiomycota</taxon>
        <taxon>Agaricomycotina</taxon>
        <taxon>Agaricomycetes</taxon>
        <taxon>Agaricomycetidae</taxon>
        <taxon>Boletales</taxon>
        <taxon>Coniophorineae</taxon>
        <taxon>Coniophoraceae</taxon>
        <taxon>Coniophora</taxon>
    </lineage>
</organism>
<reference evidence="2" key="1">
    <citation type="journal article" date="2012" name="Science">
        <title>The Paleozoic origin of enzymatic lignin decomposition reconstructed from 31 fungal genomes.</title>
        <authorList>
            <person name="Floudas D."/>
            <person name="Binder M."/>
            <person name="Riley R."/>
            <person name="Barry K."/>
            <person name="Blanchette R.A."/>
            <person name="Henrissat B."/>
            <person name="Martinez A.T."/>
            <person name="Otillar R."/>
            <person name="Spatafora J.W."/>
            <person name="Yadav J.S."/>
            <person name="Aerts A."/>
            <person name="Benoit I."/>
            <person name="Boyd A."/>
            <person name="Carlson A."/>
            <person name="Copeland A."/>
            <person name="Coutinho P.M."/>
            <person name="de Vries R.P."/>
            <person name="Ferreira P."/>
            <person name="Findley K."/>
            <person name="Foster B."/>
            <person name="Gaskell J."/>
            <person name="Glotzer D."/>
            <person name="Gorecki P."/>
            <person name="Heitman J."/>
            <person name="Hesse C."/>
            <person name="Hori C."/>
            <person name="Igarashi K."/>
            <person name="Jurgens J.A."/>
            <person name="Kallen N."/>
            <person name="Kersten P."/>
            <person name="Kohler A."/>
            <person name="Kuees U."/>
            <person name="Kumar T.K.A."/>
            <person name="Kuo A."/>
            <person name="LaButti K."/>
            <person name="Larrondo L.F."/>
            <person name="Lindquist E."/>
            <person name="Ling A."/>
            <person name="Lombard V."/>
            <person name="Lucas S."/>
            <person name="Lundell T."/>
            <person name="Martin R."/>
            <person name="McLaughlin D.J."/>
            <person name="Morgenstern I."/>
            <person name="Morin E."/>
            <person name="Murat C."/>
            <person name="Nagy L.G."/>
            <person name="Nolan M."/>
            <person name="Ohm R.A."/>
            <person name="Patyshakuliyeva A."/>
            <person name="Rokas A."/>
            <person name="Ruiz-Duenas F.J."/>
            <person name="Sabat G."/>
            <person name="Salamov A."/>
            <person name="Samejima M."/>
            <person name="Schmutz J."/>
            <person name="Slot J.C."/>
            <person name="St John F."/>
            <person name="Stenlid J."/>
            <person name="Sun H."/>
            <person name="Sun S."/>
            <person name="Syed K."/>
            <person name="Tsang A."/>
            <person name="Wiebenga A."/>
            <person name="Young D."/>
            <person name="Pisabarro A."/>
            <person name="Eastwood D.C."/>
            <person name="Martin F."/>
            <person name="Cullen D."/>
            <person name="Grigoriev I.V."/>
            <person name="Hibbett D.S."/>
        </authorList>
    </citation>
    <scope>NUCLEOTIDE SEQUENCE [LARGE SCALE GENOMIC DNA]</scope>
    <source>
        <strain evidence="2">RWD-64-598 SS2</strain>
    </source>
</reference>
<protein>
    <recommendedName>
        <fullName evidence="3">F-box domain-containing protein</fullName>
    </recommendedName>
</protein>
<evidence type="ECO:0000313" key="2">
    <source>
        <dbReference type="Proteomes" id="UP000053558"/>
    </source>
</evidence>
<gene>
    <name evidence="1" type="ORF">CONPUDRAFT_161869</name>
</gene>